<dbReference type="AlphaFoldDB" id="A0A7L7KPD6"/>
<evidence type="ECO:0000256" key="3">
    <source>
        <dbReference type="ARBA" id="ARBA00022692"/>
    </source>
</evidence>
<dbReference type="RefSeq" id="WP_258877897.1">
    <property type="nucleotide sequence ID" value="NZ_CP048914.1"/>
</dbReference>
<evidence type="ECO:0000256" key="1">
    <source>
        <dbReference type="ARBA" id="ARBA00004127"/>
    </source>
</evidence>
<comment type="subcellular location">
    <subcellularLocation>
        <location evidence="1">Endomembrane system</location>
        <topology evidence="1">Multi-pass membrane protein</topology>
    </subcellularLocation>
</comment>
<feature type="transmembrane region" description="Helical" evidence="7">
    <location>
        <begin position="69"/>
        <end position="88"/>
    </location>
</feature>
<dbReference type="PANTHER" id="PTHR30335">
    <property type="entry name" value="INTEGRAL MEMBRANE PROTEIN OF SOXR-REDUCING COMPLEX"/>
    <property type="match status" value="1"/>
</dbReference>
<feature type="transmembrane region" description="Helical" evidence="7">
    <location>
        <begin position="43"/>
        <end position="63"/>
    </location>
</feature>
<dbReference type="PIRSF" id="PIRSF006102">
    <property type="entry name" value="NQR_DE"/>
    <property type="match status" value="1"/>
</dbReference>
<keyword evidence="5 7" id="KW-1133">Transmembrane helix</keyword>
<feature type="transmembrane region" description="Helical" evidence="7">
    <location>
        <begin position="134"/>
        <end position="154"/>
    </location>
</feature>
<evidence type="ECO:0000256" key="4">
    <source>
        <dbReference type="ARBA" id="ARBA00022967"/>
    </source>
</evidence>
<sequence length="191" mass="20960">MQDLISLAFTSFLVQNIILSQFLGICSFLGVSNKRSKAIGMGVAVFVVITLSSMLTWTIYYYILVPGEITFMRTIVFILVIAGMVQILEMAIKKFNKNLYSALGVYLPLITTNCAVLGVAILNIQNNFTFVETITFSAFTSLGYTAIIVVFSYIREQMHKAPIPEGFKGIPSGLIAAAIMSLLFKGFVGLI</sequence>
<dbReference type="EMBL" id="CP048914">
    <property type="protein sequence ID" value="QMS84289.1"/>
    <property type="molecule type" value="Genomic_DNA"/>
</dbReference>
<proteinExistence type="predicted"/>
<keyword evidence="2" id="KW-0813">Transport</keyword>
<evidence type="ECO:0000256" key="5">
    <source>
        <dbReference type="ARBA" id="ARBA00022989"/>
    </source>
</evidence>
<feature type="transmembrane region" description="Helical" evidence="7">
    <location>
        <begin position="100"/>
        <end position="122"/>
    </location>
</feature>
<dbReference type="InterPro" id="IPR003667">
    <property type="entry name" value="NqrDE/RnfAE"/>
</dbReference>
<dbReference type="Proteomes" id="UP000514720">
    <property type="component" value="Chromosome"/>
</dbReference>
<dbReference type="Pfam" id="PF02508">
    <property type="entry name" value="Rnf-Nqr"/>
    <property type="match status" value="1"/>
</dbReference>
<keyword evidence="3 7" id="KW-0812">Transmembrane</keyword>
<dbReference type="PANTHER" id="PTHR30335:SF0">
    <property type="entry name" value="ION-TRANSLOCATING OXIDOREDUCTASE COMPLEX SUBUNIT A"/>
    <property type="match status" value="1"/>
</dbReference>
<evidence type="ECO:0000313" key="9">
    <source>
        <dbReference type="Proteomes" id="UP000514720"/>
    </source>
</evidence>
<gene>
    <name evidence="8" type="ORF">G4Z02_00550</name>
</gene>
<accession>A0A7L7KPD6</accession>
<keyword evidence="9" id="KW-1185">Reference proteome</keyword>
<keyword evidence="6 7" id="KW-0472">Membrane</keyword>
<evidence type="ECO:0000313" key="8">
    <source>
        <dbReference type="EMBL" id="QMS84289.1"/>
    </source>
</evidence>
<organism evidence="8 9">
    <name type="scientific">Candidatus Xianfuyuplasma coldseepsis</name>
    <dbReference type="NCBI Taxonomy" id="2782163"/>
    <lineage>
        <taxon>Bacteria</taxon>
        <taxon>Bacillati</taxon>
        <taxon>Mycoplasmatota</taxon>
        <taxon>Mollicutes</taxon>
        <taxon>Candidatus Izemoplasmatales</taxon>
        <taxon>Candidatus Izemoplasmataceae</taxon>
        <taxon>Candidatus Xianfuyuplasma</taxon>
    </lineage>
</organism>
<evidence type="ECO:0000256" key="2">
    <source>
        <dbReference type="ARBA" id="ARBA00022448"/>
    </source>
</evidence>
<evidence type="ECO:0000256" key="7">
    <source>
        <dbReference type="SAM" id="Phobius"/>
    </source>
</evidence>
<evidence type="ECO:0000256" key="6">
    <source>
        <dbReference type="ARBA" id="ARBA00023136"/>
    </source>
</evidence>
<protein>
    <submittedName>
        <fullName evidence="8">Electron transport complex subunit RsxA</fullName>
    </submittedName>
</protein>
<dbReference type="GO" id="GO:0005886">
    <property type="term" value="C:plasma membrane"/>
    <property type="evidence" value="ECO:0007669"/>
    <property type="project" value="TreeGrafter"/>
</dbReference>
<reference evidence="8 9" key="1">
    <citation type="submission" date="2020-02" db="EMBL/GenBank/DDBJ databases">
        <authorList>
            <person name="Zheng R.K."/>
            <person name="Sun C.M."/>
        </authorList>
    </citation>
    <scope>NUCLEOTIDE SEQUENCE [LARGE SCALE GENOMIC DNA]</scope>
    <source>
        <strain evidence="9">zrk13</strain>
    </source>
</reference>
<keyword evidence="4" id="KW-1278">Translocase</keyword>
<feature type="transmembrane region" description="Helical" evidence="7">
    <location>
        <begin position="12"/>
        <end position="31"/>
    </location>
</feature>
<dbReference type="KEGG" id="xcl:G4Z02_00550"/>
<feature type="transmembrane region" description="Helical" evidence="7">
    <location>
        <begin position="166"/>
        <end position="188"/>
    </location>
</feature>
<dbReference type="GO" id="GO:0012505">
    <property type="term" value="C:endomembrane system"/>
    <property type="evidence" value="ECO:0007669"/>
    <property type="project" value="UniProtKB-SubCell"/>
</dbReference>
<dbReference type="InterPro" id="IPR050133">
    <property type="entry name" value="NqrDE/RnfAE_oxidrdctase"/>
</dbReference>
<name>A0A7L7KPD6_9MOLU</name>